<protein>
    <submittedName>
        <fullName evidence="1">Uncharacterized protein</fullName>
    </submittedName>
</protein>
<accession>A0A1V0SAN9</accession>
<evidence type="ECO:0000313" key="1">
    <source>
        <dbReference type="EMBL" id="ARF08718.1"/>
    </source>
</evidence>
<reference evidence="1" key="1">
    <citation type="journal article" date="2017" name="Science">
        <title>Giant viruses with an expanded complement of translation system components.</title>
        <authorList>
            <person name="Schulz F."/>
            <person name="Yutin N."/>
            <person name="Ivanova N.N."/>
            <person name="Ortega D.R."/>
            <person name="Lee T.K."/>
            <person name="Vierheilig J."/>
            <person name="Daims H."/>
            <person name="Horn M."/>
            <person name="Wagner M."/>
            <person name="Jensen G.J."/>
            <person name="Kyrpides N.C."/>
            <person name="Koonin E.V."/>
            <person name="Woyke T."/>
        </authorList>
    </citation>
    <scope>NUCLEOTIDE SEQUENCE</scope>
    <source>
        <strain evidence="1">CTV1</strain>
    </source>
</reference>
<name>A0A1V0SAN9_9VIRU</name>
<gene>
    <name evidence="1" type="ORF">Catovirus_1_768</name>
</gene>
<sequence length="76" mass="9205">MDVLQKINKAIDHHNNFKIYYNDSIFHYNYDKNSARYSVTVIDIQTRYVVKEFFQIETQIKNNIKQNYLSIRNVSV</sequence>
<proteinExistence type="predicted"/>
<organism evidence="1">
    <name type="scientific">Catovirus CTV1</name>
    <dbReference type="NCBI Taxonomy" id="1977631"/>
    <lineage>
        <taxon>Viruses</taxon>
        <taxon>Varidnaviria</taxon>
        <taxon>Bamfordvirae</taxon>
        <taxon>Nucleocytoviricota</taxon>
        <taxon>Megaviricetes</taxon>
        <taxon>Imitervirales</taxon>
        <taxon>Mimiviridae</taxon>
        <taxon>Klosneuvirinae</taxon>
        <taxon>Catovirus</taxon>
    </lineage>
</organism>
<dbReference type="EMBL" id="KY684083">
    <property type="protein sequence ID" value="ARF08718.1"/>
    <property type="molecule type" value="Genomic_DNA"/>
</dbReference>